<accession>A0A9W7L591</accession>
<proteinExistence type="predicted"/>
<dbReference type="EMBL" id="BRYA01000028">
    <property type="protein sequence ID" value="GMI33322.1"/>
    <property type="molecule type" value="Genomic_DNA"/>
</dbReference>
<keyword evidence="3" id="KW-1185">Reference proteome</keyword>
<reference evidence="3" key="1">
    <citation type="journal article" date="2023" name="Commun. Biol.">
        <title>Genome analysis of Parmales, the sister group of diatoms, reveals the evolutionary specialization of diatoms from phago-mixotrophs to photoautotrophs.</title>
        <authorList>
            <person name="Ban H."/>
            <person name="Sato S."/>
            <person name="Yoshikawa S."/>
            <person name="Yamada K."/>
            <person name="Nakamura Y."/>
            <person name="Ichinomiya M."/>
            <person name="Sato N."/>
            <person name="Blanc-Mathieu R."/>
            <person name="Endo H."/>
            <person name="Kuwata A."/>
            <person name="Ogata H."/>
        </authorList>
    </citation>
    <scope>NUCLEOTIDE SEQUENCE [LARGE SCALE GENOMIC DNA]</scope>
</reference>
<feature type="domain" description="SCP2" evidence="1">
    <location>
        <begin position="16"/>
        <end position="110"/>
    </location>
</feature>
<dbReference type="InterPro" id="IPR003033">
    <property type="entry name" value="SCP2_sterol-bd_dom"/>
</dbReference>
<dbReference type="InterPro" id="IPR036527">
    <property type="entry name" value="SCP2_sterol-bd_dom_sf"/>
</dbReference>
<sequence length="121" mass="13186">MNVDAIFMKIKEALTSPSGAKLSRKFPGSCKFVVDCAGTYKVLRISLKAKPVSVETEDGEEKSDLVVSCSEDTFVKLFDGSLKPQQAFVKKLIKIKGKISLAMKLQAVVKGVRAYGTRAKL</sequence>
<evidence type="ECO:0000313" key="2">
    <source>
        <dbReference type="EMBL" id="GMI33322.1"/>
    </source>
</evidence>
<organism evidence="2 3">
    <name type="scientific">Triparma columacea</name>
    <dbReference type="NCBI Taxonomy" id="722753"/>
    <lineage>
        <taxon>Eukaryota</taxon>
        <taxon>Sar</taxon>
        <taxon>Stramenopiles</taxon>
        <taxon>Ochrophyta</taxon>
        <taxon>Bolidophyceae</taxon>
        <taxon>Parmales</taxon>
        <taxon>Triparmaceae</taxon>
        <taxon>Triparma</taxon>
    </lineage>
</organism>
<dbReference type="PANTHER" id="PTHR10094">
    <property type="entry name" value="STEROL CARRIER PROTEIN 2 SCP-2 FAMILY PROTEIN"/>
    <property type="match status" value="1"/>
</dbReference>
<dbReference type="Gene3D" id="3.30.1050.10">
    <property type="entry name" value="SCP2 sterol-binding domain"/>
    <property type="match status" value="1"/>
</dbReference>
<protein>
    <recommendedName>
        <fullName evidence="1">SCP2 domain-containing protein</fullName>
    </recommendedName>
</protein>
<dbReference type="Proteomes" id="UP001165065">
    <property type="component" value="Unassembled WGS sequence"/>
</dbReference>
<gene>
    <name evidence="2" type="ORF">TrCOL_g2088</name>
</gene>
<dbReference type="Pfam" id="PF02036">
    <property type="entry name" value="SCP2"/>
    <property type="match status" value="1"/>
</dbReference>
<dbReference type="GO" id="GO:0005829">
    <property type="term" value="C:cytosol"/>
    <property type="evidence" value="ECO:0007669"/>
    <property type="project" value="TreeGrafter"/>
</dbReference>
<name>A0A9W7L591_9STRA</name>
<evidence type="ECO:0000259" key="1">
    <source>
        <dbReference type="Pfam" id="PF02036"/>
    </source>
</evidence>
<dbReference type="AlphaFoldDB" id="A0A9W7L591"/>
<dbReference type="OrthoDB" id="5327538at2759"/>
<dbReference type="PANTHER" id="PTHR10094:SF25">
    <property type="entry name" value="SCP2 STEROL-BINDING DOMAIN-CONTAINING PROTEIN 1"/>
    <property type="match status" value="1"/>
</dbReference>
<evidence type="ECO:0000313" key="3">
    <source>
        <dbReference type="Proteomes" id="UP001165065"/>
    </source>
</evidence>
<comment type="caution">
    <text evidence="2">The sequence shown here is derived from an EMBL/GenBank/DDBJ whole genome shotgun (WGS) entry which is preliminary data.</text>
</comment>
<dbReference type="SUPFAM" id="SSF55718">
    <property type="entry name" value="SCP-like"/>
    <property type="match status" value="1"/>
</dbReference>